<accession>A0A0A9F6P1</accession>
<dbReference type="EMBL" id="GBRH01189226">
    <property type="protein sequence ID" value="JAE08670.1"/>
    <property type="molecule type" value="Transcribed_RNA"/>
</dbReference>
<evidence type="ECO:0000313" key="1">
    <source>
        <dbReference type="EMBL" id="JAE08670.1"/>
    </source>
</evidence>
<proteinExistence type="predicted"/>
<dbReference type="AlphaFoldDB" id="A0A0A9F6P1"/>
<name>A0A0A9F6P1_ARUDO</name>
<reference evidence="1" key="1">
    <citation type="submission" date="2014-09" db="EMBL/GenBank/DDBJ databases">
        <authorList>
            <person name="Magalhaes I.L.F."/>
            <person name="Oliveira U."/>
            <person name="Santos F.R."/>
            <person name="Vidigal T.H.D.A."/>
            <person name="Brescovit A.D."/>
            <person name="Santos A.J."/>
        </authorList>
    </citation>
    <scope>NUCLEOTIDE SEQUENCE</scope>
    <source>
        <tissue evidence="1">Shoot tissue taken approximately 20 cm above the soil surface</tissue>
    </source>
</reference>
<protein>
    <submittedName>
        <fullName evidence="1">Uncharacterized protein</fullName>
    </submittedName>
</protein>
<sequence length="72" mass="7893">MIVLQATGYWSVLNLHDENVQLICLSCDLNQEARQRNFGGVGDIDMQETSCCSENTGSAGSFGTRCLRIHGK</sequence>
<reference evidence="1" key="2">
    <citation type="journal article" date="2015" name="Data Brief">
        <title>Shoot transcriptome of the giant reed, Arundo donax.</title>
        <authorList>
            <person name="Barrero R.A."/>
            <person name="Guerrero F.D."/>
            <person name="Moolhuijzen P."/>
            <person name="Goolsby J.A."/>
            <person name="Tidwell J."/>
            <person name="Bellgard S.E."/>
            <person name="Bellgard M.I."/>
        </authorList>
    </citation>
    <scope>NUCLEOTIDE SEQUENCE</scope>
    <source>
        <tissue evidence="1">Shoot tissue taken approximately 20 cm above the soil surface</tissue>
    </source>
</reference>
<organism evidence="1">
    <name type="scientific">Arundo donax</name>
    <name type="common">Giant reed</name>
    <name type="synonym">Donax arundinaceus</name>
    <dbReference type="NCBI Taxonomy" id="35708"/>
    <lineage>
        <taxon>Eukaryota</taxon>
        <taxon>Viridiplantae</taxon>
        <taxon>Streptophyta</taxon>
        <taxon>Embryophyta</taxon>
        <taxon>Tracheophyta</taxon>
        <taxon>Spermatophyta</taxon>
        <taxon>Magnoliopsida</taxon>
        <taxon>Liliopsida</taxon>
        <taxon>Poales</taxon>
        <taxon>Poaceae</taxon>
        <taxon>PACMAD clade</taxon>
        <taxon>Arundinoideae</taxon>
        <taxon>Arundineae</taxon>
        <taxon>Arundo</taxon>
    </lineage>
</organism>